<proteinExistence type="predicted"/>
<evidence type="ECO:0000313" key="2">
    <source>
        <dbReference type="EMBL" id="NGO54054.1"/>
    </source>
</evidence>
<evidence type="ECO:0000313" key="3">
    <source>
        <dbReference type="Proteomes" id="UP001642900"/>
    </source>
</evidence>
<dbReference type="AlphaFoldDB" id="A0A6G4WHH1"/>
<protein>
    <submittedName>
        <fullName evidence="2">TniQ family protein</fullName>
    </submittedName>
</protein>
<keyword evidence="3" id="KW-1185">Reference proteome</keyword>
<dbReference type="EMBL" id="JAAKZF010000043">
    <property type="protein sequence ID" value="NGO54054.1"/>
    <property type="molecule type" value="Genomic_DNA"/>
</dbReference>
<dbReference type="Proteomes" id="UP001642900">
    <property type="component" value="Unassembled WGS sequence"/>
</dbReference>
<comment type="caution">
    <text evidence="2">The sequence shown here is derived from an EMBL/GenBank/DDBJ whole genome shotgun (WGS) entry which is preliminary data.</text>
</comment>
<accession>A0A6G4WHH1</accession>
<dbReference type="RefSeq" id="WP_165032024.1">
    <property type="nucleotide sequence ID" value="NZ_JAAKZF010000043.1"/>
</dbReference>
<feature type="domain" description="TniQ" evidence="1">
    <location>
        <begin position="13"/>
        <end position="144"/>
    </location>
</feature>
<sequence>MKGDRPLLEMAWRYPLEHRETASGFASRLAALNGRSLRKFLWEMAVRPRDLDRSEELAIQAVAILGEADLTDLSRYTPRPLDTRFWGIGNEKLGRLSINRTYFRFCPRCVSEDLRKYDGPVAARPWLRLEWTVGFFRSCTRHHVFFDVTQPARRPFQPFDFTETLSELLPALATRAESAETAPPSPFQDWIMNRLDGLRDSGNWLDDLELHAAAQFCEALGLSSLHEPKVRTTTLAPADWAAAADEGYRIVSKGEVSLRALLARLNEAQASTRGVWGPRDTYGYAYGLLQKTVDDPAYEKLRDAVRRFAIETMPLEPGMDVLGHVLADRKVHTIRTASKDSGAHALTIRKLFQRKGLANDGAGLMDHRVTVDADEISNVVKSLKSAMTTPQVEKLTGIPRLHLKEMISAGYLQTVADTSNRSYAKHRFSPAAVDELMDRLFLGAADVTEPDPRQMSVMAARQVATATVSQMLAFLFEQKLQWKGRLAGVDGYRSLLVDADEITRLVRTEQTKTGLTKDEVLDFIPGMGKASPQVFIDHDHLTMVEEFNPEARRVTKVVSRESAEEFRRTYVSLGELSGKSGLHHKRVRLLLRGVGIETSFDPDVFGCFFYSRADVQRGERESLQFWHYDKASAQKKARKQTGTNPT</sequence>
<reference evidence="2 3" key="1">
    <citation type="submission" date="2020-02" db="EMBL/GenBank/DDBJ databases">
        <title>Genome sequence of strain CCNWXJ40-4.</title>
        <authorList>
            <person name="Gao J."/>
            <person name="Sun J."/>
        </authorList>
    </citation>
    <scope>NUCLEOTIDE SEQUENCE [LARGE SCALE GENOMIC DNA]</scope>
    <source>
        <strain evidence="2 3">CCNWXJ 40-4</strain>
    </source>
</reference>
<name>A0A6G4WHH1_9HYPH</name>
<organism evidence="2 3">
    <name type="scientific">Allomesorhizobium camelthorni</name>
    <dbReference type="NCBI Taxonomy" id="475069"/>
    <lineage>
        <taxon>Bacteria</taxon>
        <taxon>Pseudomonadati</taxon>
        <taxon>Pseudomonadota</taxon>
        <taxon>Alphaproteobacteria</taxon>
        <taxon>Hyphomicrobiales</taxon>
        <taxon>Phyllobacteriaceae</taxon>
        <taxon>Allomesorhizobium</taxon>
    </lineage>
</organism>
<dbReference type="Pfam" id="PF06527">
    <property type="entry name" value="TniQ"/>
    <property type="match status" value="1"/>
</dbReference>
<dbReference type="InterPro" id="IPR009492">
    <property type="entry name" value="TniQ"/>
</dbReference>
<gene>
    <name evidence="2" type="ORF">G6N73_23385</name>
</gene>
<evidence type="ECO:0000259" key="1">
    <source>
        <dbReference type="Pfam" id="PF06527"/>
    </source>
</evidence>